<dbReference type="KEGG" id="emar:D1013_16390"/>
<evidence type="ECO:0000313" key="2">
    <source>
        <dbReference type="EMBL" id="AYN68846.1"/>
    </source>
</evidence>
<dbReference type="AlphaFoldDB" id="A0A3G2L9B1"/>
<feature type="transmembrane region" description="Helical" evidence="1">
    <location>
        <begin position="101"/>
        <end position="120"/>
    </location>
</feature>
<sequence>MLVEVLEKLFIVMYLLTFLASLYRYPRYFETRLKYLPIVFFYTLLNEILGYFTFHNPKYGFFSSDSISYYNMIIYNIYNIVFFIYFFYIYWYYVENKKNKIIIIYASILFILVSFINPFFQNFIITAQIGTYVVGGIVLLLCIITYFNQCYKEEIFFWKDNLLIWISLGLLIFYTGYLPIKVSRFIHSVYQTNEAYHVRIVHYSLISVMYLLFIVGFLRMKKRMVK</sequence>
<feature type="transmembrane region" description="Helical" evidence="1">
    <location>
        <begin position="35"/>
        <end position="53"/>
    </location>
</feature>
<reference evidence="2 3" key="1">
    <citation type="submission" date="2018-08" db="EMBL/GenBank/DDBJ databases">
        <title>The reduced genetic potential of extracellular carbohydrate catabolism in Euzebyella marina RN62, a Flavobacteriia bacterium isolated from the hadal water.</title>
        <authorList>
            <person name="Xue C."/>
        </authorList>
    </citation>
    <scope>NUCLEOTIDE SEQUENCE [LARGE SCALE GENOMIC DNA]</scope>
    <source>
        <strain evidence="2 3">RN62</strain>
    </source>
</reference>
<gene>
    <name evidence="2" type="ORF">D1013_16390</name>
</gene>
<feature type="transmembrane region" description="Helical" evidence="1">
    <location>
        <begin position="162"/>
        <end position="180"/>
    </location>
</feature>
<proteinExistence type="predicted"/>
<feature type="transmembrane region" description="Helical" evidence="1">
    <location>
        <begin position="132"/>
        <end position="150"/>
    </location>
</feature>
<accession>A0A3G2L9B1</accession>
<protein>
    <submittedName>
        <fullName evidence="2">Uncharacterized protein</fullName>
    </submittedName>
</protein>
<feature type="transmembrane region" description="Helical" evidence="1">
    <location>
        <begin position="73"/>
        <end position="94"/>
    </location>
</feature>
<dbReference type="EMBL" id="CP032050">
    <property type="protein sequence ID" value="AYN68846.1"/>
    <property type="molecule type" value="Genomic_DNA"/>
</dbReference>
<feature type="transmembrane region" description="Helical" evidence="1">
    <location>
        <begin position="200"/>
        <end position="218"/>
    </location>
</feature>
<feature type="transmembrane region" description="Helical" evidence="1">
    <location>
        <begin position="6"/>
        <end position="23"/>
    </location>
</feature>
<name>A0A3G2L9B1_9FLAO</name>
<dbReference type="Proteomes" id="UP000276309">
    <property type="component" value="Chromosome"/>
</dbReference>
<keyword evidence="1" id="KW-0472">Membrane</keyword>
<evidence type="ECO:0000256" key="1">
    <source>
        <dbReference type="SAM" id="Phobius"/>
    </source>
</evidence>
<keyword evidence="1" id="KW-1133">Transmembrane helix</keyword>
<evidence type="ECO:0000313" key="3">
    <source>
        <dbReference type="Proteomes" id="UP000276309"/>
    </source>
</evidence>
<keyword evidence="1" id="KW-0812">Transmembrane</keyword>
<organism evidence="2 3">
    <name type="scientific">Euzebyella marina</name>
    <dbReference type="NCBI Taxonomy" id="1761453"/>
    <lineage>
        <taxon>Bacteria</taxon>
        <taxon>Pseudomonadati</taxon>
        <taxon>Bacteroidota</taxon>
        <taxon>Flavobacteriia</taxon>
        <taxon>Flavobacteriales</taxon>
        <taxon>Flavobacteriaceae</taxon>
        <taxon>Euzebyella</taxon>
    </lineage>
</organism>
<dbReference type="OrthoDB" id="1435288at2"/>
<keyword evidence="3" id="KW-1185">Reference proteome</keyword>